<dbReference type="InterPro" id="IPR017853">
    <property type="entry name" value="GH"/>
</dbReference>
<keyword evidence="9" id="KW-1185">Reference proteome</keyword>
<feature type="region of interest" description="Disordered" evidence="4">
    <location>
        <begin position="230"/>
        <end position="252"/>
    </location>
</feature>
<dbReference type="InterPro" id="IPR006104">
    <property type="entry name" value="Glyco_hydro_2_N"/>
</dbReference>
<dbReference type="Pfam" id="PF02837">
    <property type="entry name" value="Glyco_hydro_2_N"/>
    <property type="match status" value="1"/>
</dbReference>
<feature type="domain" description="Glycosyl hydrolases family 2 sugar binding" evidence="7">
    <location>
        <begin position="75"/>
        <end position="144"/>
    </location>
</feature>
<comment type="similarity">
    <text evidence="1">Belongs to the glycosyl hydrolase 2 family.</text>
</comment>
<evidence type="ECO:0000259" key="6">
    <source>
        <dbReference type="Pfam" id="PF02836"/>
    </source>
</evidence>
<dbReference type="GO" id="GO:0005975">
    <property type="term" value="P:carbohydrate metabolic process"/>
    <property type="evidence" value="ECO:0007669"/>
    <property type="project" value="InterPro"/>
</dbReference>
<evidence type="ECO:0000259" key="7">
    <source>
        <dbReference type="Pfam" id="PF02837"/>
    </source>
</evidence>
<dbReference type="InterPro" id="IPR013783">
    <property type="entry name" value="Ig-like_fold"/>
</dbReference>
<dbReference type="InterPro" id="IPR051913">
    <property type="entry name" value="GH2_Domain-Containing"/>
</dbReference>
<dbReference type="SUPFAM" id="SSF49785">
    <property type="entry name" value="Galactose-binding domain-like"/>
    <property type="match status" value="1"/>
</dbReference>
<dbReference type="EMBL" id="JACCCC010000001">
    <property type="protein sequence ID" value="NYE46859.1"/>
    <property type="molecule type" value="Genomic_DNA"/>
</dbReference>
<dbReference type="Gene3D" id="2.60.120.260">
    <property type="entry name" value="Galactose-binding domain-like"/>
    <property type="match status" value="1"/>
</dbReference>
<reference evidence="8 9" key="1">
    <citation type="submission" date="2020-07" db="EMBL/GenBank/DDBJ databases">
        <title>Sequencing the genomes of 1000 actinobacteria strains.</title>
        <authorList>
            <person name="Klenk H.-P."/>
        </authorList>
    </citation>
    <scope>NUCLEOTIDE SEQUENCE [LARGE SCALE GENOMIC DNA]</scope>
    <source>
        <strain evidence="8 9">CXB654</strain>
    </source>
</reference>
<dbReference type="Proteomes" id="UP000589036">
    <property type="component" value="Unassembled WGS sequence"/>
</dbReference>
<dbReference type="Gene3D" id="2.60.40.10">
    <property type="entry name" value="Immunoglobulins"/>
    <property type="match status" value="1"/>
</dbReference>
<sequence>MPVQAPSVPRPEHPRPQFVRPDWLCLNGEWQFETDRGDSGLERGLREAELAGRILVPFCPESELSGVGETDFLEAVWYRRTVTLPDAWTGRRVLLHFQAVDYDATVWVNGVEVVRHRGGFTPFSADLHGVAEPGEQAVIVVRARDSRHGPQARGKQATWYANTHCNYTRTTGIWQSVWLEPVPDAHLRRPRITPDSAAGAFHLRLPLSQTRRGHRVRAVLSDGGGVVAEAEAPADRDPAPHLTLPVPPDRRRAWSPDDPHLYGLRIELLDAEGRAVDAADSYAGLRSVTIEGRSVLLNGRRVFQRLVLDQGYHPDGIMTAPSEAALVADIELGQRAGFNGARLHQKVFEERYLYHADRLGYLVWGEFADWGCETGGHSSGRNQQPDASYVSQWLEVLERDHSHPSIIGWCPLNETYQLLHDRTTALDDVTRAMFLATKAADPTRPVIDASGYAHRVPETDVYDSHSYEQDPAAFRKQMAGLAEGAPHVNTAPDGRAWSVPYRGQPYFCSEFGGIWWNPEALGELRDGGSWGYGERPRDAEEFHRRFEGLVEVLLEDPEMFGYCYTQLTDVFQEQNGIYRFDRGDKLDVDRIRAVQRRPAAFEEEGPAGT</sequence>
<gene>
    <name evidence="8" type="ORF">HDA32_001979</name>
</gene>
<dbReference type="InterPro" id="IPR008979">
    <property type="entry name" value="Galactose-bd-like_sf"/>
</dbReference>
<dbReference type="GO" id="GO:0004553">
    <property type="term" value="F:hydrolase activity, hydrolyzing O-glycosyl compounds"/>
    <property type="evidence" value="ECO:0007669"/>
    <property type="project" value="InterPro"/>
</dbReference>
<dbReference type="PANTHER" id="PTHR42732">
    <property type="entry name" value="BETA-GALACTOSIDASE"/>
    <property type="match status" value="1"/>
</dbReference>
<dbReference type="RefSeq" id="WP_179642895.1">
    <property type="nucleotide sequence ID" value="NZ_BAAAYY010000001.1"/>
</dbReference>
<accession>A0A852TS70</accession>
<dbReference type="Pfam" id="PF02836">
    <property type="entry name" value="Glyco_hydro_2_C"/>
    <property type="match status" value="1"/>
</dbReference>
<keyword evidence="3" id="KW-0326">Glycosidase</keyword>
<proteinExistence type="inferred from homology"/>
<dbReference type="SUPFAM" id="SSF51445">
    <property type="entry name" value="(Trans)glycosidases"/>
    <property type="match status" value="1"/>
</dbReference>
<comment type="caution">
    <text evidence="8">The sequence shown here is derived from an EMBL/GenBank/DDBJ whole genome shotgun (WGS) entry which is preliminary data.</text>
</comment>
<dbReference type="Pfam" id="PF00703">
    <property type="entry name" value="Glyco_hydro_2"/>
    <property type="match status" value="1"/>
</dbReference>
<evidence type="ECO:0000313" key="8">
    <source>
        <dbReference type="EMBL" id="NYE46859.1"/>
    </source>
</evidence>
<evidence type="ECO:0000256" key="3">
    <source>
        <dbReference type="ARBA" id="ARBA00023295"/>
    </source>
</evidence>
<dbReference type="SUPFAM" id="SSF49303">
    <property type="entry name" value="beta-Galactosidase/glucuronidase domain"/>
    <property type="match status" value="1"/>
</dbReference>
<evidence type="ECO:0000256" key="4">
    <source>
        <dbReference type="SAM" id="MobiDB-lite"/>
    </source>
</evidence>
<keyword evidence="2" id="KW-0378">Hydrolase</keyword>
<evidence type="ECO:0000256" key="1">
    <source>
        <dbReference type="ARBA" id="ARBA00007401"/>
    </source>
</evidence>
<dbReference type="AlphaFoldDB" id="A0A852TS70"/>
<evidence type="ECO:0000259" key="5">
    <source>
        <dbReference type="Pfam" id="PF00703"/>
    </source>
</evidence>
<protein>
    <submittedName>
        <fullName evidence="8">Beta-galactosidase/beta-glucuronidase</fullName>
    </submittedName>
</protein>
<name>A0A852TS70_9ACTN</name>
<evidence type="ECO:0000256" key="2">
    <source>
        <dbReference type="ARBA" id="ARBA00022801"/>
    </source>
</evidence>
<dbReference type="InterPro" id="IPR036156">
    <property type="entry name" value="Beta-gal/glucu_dom_sf"/>
</dbReference>
<evidence type="ECO:0000313" key="9">
    <source>
        <dbReference type="Proteomes" id="UP000589036"/>
    </source>
</evidence>
<feature type="domain" description="Glycoside hydrolase family 2 catalytic" evidence="6">
    <location>
        <begin position="290"/>
        <end position="451"/>
    </location>
</feature>
<feature type="domain" description="Glycoside hydrolase family 2 immunoglobulin-like beta-sandwich" evidence="5">
    <location>
        <begin position="185"/>
        <end position="286"/>
    </location>
</feature>
<dbReference type="InterPro" id="IPR006103">
    <property type="entry name" value="Glyco_hydro_2_cat"/>
</dbReference>
<dbReference type="PANTHER" id="PTHR42732:SF3">
    <property type="entry name" value="HYDROLASE"/>
    <property type="match status" value="1"/>
</dbReference>
<dbReference type="Gene3D" id="3.20.20.80">
    <property type="entry name" value="Glycosidases"/>
    <property type="match status" value="1"/>
</dbReference>
<dbReference type="InterPro" id="IPR006102">
    <property type="entry name" value="Ig-like_GH2"/>
</dbReference>
<organism evidence="8 9">
    <name type="scientific">Spinactinospora alkalitolerans</name>
    <dbReference type="NCBI Taxonomy" id="687207"/>
    <lineage>
        <taxon>Bacteria</taxon>
        <taxon>Bacillati</taxon>
        <taxon>Actinomycetota</taxon>
        <taxon>Actinomycetes</taxon>
        <taxon>Streptosporangiales</taxon>
        <taxon>Nocardiopsidaceae</taxon>
        <taxon>Spinactinospora</taxon>
    </lineage>
</organism>